<name>A0A1I0ZA42_9BACI</name>
<organism evidence="2 3">
    <name type="scientific">Lentibacillus halodurans</name>
    <dbReference type="NCBI Taxonomy" id="237679"/>
    <lineage>
        <taxon>Bacteria</taxon>
        <taxon>Bacillati</taxon>
        <taxon>Bacillota</taxon>
        <taxon>Bacilli</taxon>
        <taxon>Bacillales</taxon>
        <taxon>Bacillaceae</taxon>
        <taxon>Lentibacillus</taxon>
    </lineage>
</organism>
<dbReference type="STRING" id="237679.SAMN04488072_11074"/>
<dbReference type="RefSeq" id="WP_244535761.1">
    <property type="nucleotide sequence ID" value="NZ_FOJW01000010.1"/>
</dbReference>
<proteinExistence type="predicted"/>
<accession>A0A1I0ZA42</accession>
<evidence type="ECO:0000313" key="3">
    <source>
        <dbReference type="Proteomes" id="UP000198642"/>
    </source>
</evidence>
<protein>
    <submittedName>
        <fullName evidence="2">Metallo-beta-lactamase superfamily protein</fullName>
    </submittedName>
</protein>
<dbReference type="Pfam" id="PF00753">
    <property type="entry name" value="Lactamase_B"/>
    <property type="match status" value="1"/>
</dbReference>
<reference evidence="2 3" key="1">
    <citation type="submission" date="2016-10" db="EMBL/GenBank/DDBJ databases">
        <authorList>
            <person name="de Groot N.N."/>
        </authorList>
    </citation>
    <scope>NUCLEOTIDE SEQUENCE [LARGE SCALE GENOMIC DNA]</scope>
    <source>
        <strain evidence="2 3">CGMCC 1.3702</strain>
    </source>
</reference>
<dbReference type="Gene3D" id="3.60.15.10">
    <property type="entry name" value="Ribonuclease Z/Hydroxyacylglutathione hydrolase-like"/>
    <property type="match status" value="1"/>
</dbReference>
<dbReference type="Proteomes" id="UP000198642">
    <property type="component" value="Unassembled WGS sequence"/>
</dbReference>
<evidence type="ECO:0000313" key="2">
    <source>
        <dbReference type="EMBL" id="SFB22262.1"/>
    </source>
</evidence>
<feature type="domain" description="Metallo-beta-lactamase" evidence="1">
    <location>
        <begin position="28"/>
        <end position="114"/>
    </location>
</feature>
<keyword evidence="3" id="KW-1185">Reference proteome</keyword>
<sequence length="143" mass="16325">MTKSTKRTDIPKSYGVKPITLDLPFRLDHVNCFLAEGEYGWMVIDAGLHNKQTEARWDKELEGKNVTDIIITHYHPDHFGYAGRMQEKTGARISMTKVDHDAGTNAWTASFLKKLNDNYKMAGIPDDISKKMKGNTEEFVAYR</sequence>
<dbReference type="SUPFAM" id="SSF56281">
    <property type="entry name" value="Metallo-hydrolase/oxidoreductase"/>
    <property type="match status" value="1"/>
</dbReference>
<dbReference type="InterPro" id="IPR001279">
    <property type="entry name" value="Metallo-B-lactamas"/>
</dbReference>
<dbReference type="InterPro" id="IPR036866">
    <property type="entry name" value="RibonucZ/Hydroxyglut_hydro"/>
</dbReference>
<dbReference type="AlphaFoldDB" id="A0A1I0ZA42"/>
<evidence type="ECO:0000259" key="1">
    <source>
        <dbReference type="Pfam" id="PF00753"/>
    </source>
</evidence>
<gene>
    <name evidence="2" type="ORF">SAMN04488072_11074</name>
</gene>
<dbReference type="EMBL" id="FOJW01000010">
    <property type="protein sequence ID" value="SFB22262.1"/>
    <property type="molecule type" value="Genomic_DNA"/>
</dbReference>